<keyword evidence="4" id="KW-0378">Hydrolase</keyword>
<evidence type="ECO:0000256" key="1">
    <source>
        <dbReference type="ARBA" id="ARBA00001947"/>
    </source>
</evidence>
<organism evidence="6 7">
    <name type="scientific">Aspergillus leporis</name>
    <dbReference type="NCBI Taxonomy" id="41062"/>
    <lineage>
        <taxon>Eukaryota</taxon>
        <taxon>Fungi</taxon>
        <taxon>Dikarya</taxon>
        <taxon>Ascomycota</taxon>
        <taxon>Pezizomycotina</taxon>
        <taxon>Eurotiomycetes</taxon>
        <taxon>Eurotiomycetidae</taxon>
        <taxon>Eurotiales</taxon>
        <taxon>Aspergillaceae</taxon>
        <taxon>Aspergillus</taxon>
        <taxon>Aspergillus subgen. Circumdati</taxon>
    </lineage>
</organism>
<evidence type="ECO:0000313" key="6">
    <source>
        <dbReference type="EMBL" id="KAB8073834.1"/>
    </source>
</evidence>
<dbReference type="SUPFAM" id="SSF56281">
    <property type="entry name" value="Metallo-hydrolase/oxidoreductase"/>
    <property type="match status" value="1"/>
</dbReference>
<comment type="cofactor">
    <cofactor evidence="1">
        <name>Zn(2+)</name>
        <dbReference type="ChEBI" id="CHEBI:29105"/>
    </cofactor>
</comment>
<dbReference type="GO" id="GO:0046872">
    <property type="term" value="F:metal ion binding"/>
    <property type="evidence" value="ECO:0007669"/>
    <property type="project" value="UniProtKB-KW"/>
</dbReference>
<comment type="similarity">
    <text evidence="2">Belongs to the metallo-beta-lactamase superfamily.</text>
</comment>
<keyword evidence="7" id="KW-1185">Reference proteome</keyword>
<keyword evidence="5" id="KW-0862">Zinc</keyword>
<dbReference type="Gene3D" id="3.60.15.10">
    <property type="entry name" value="Ribonuclease Z/Hydroxyacylglutathione hydrolase-like"/>
    <property type="match status" value="1"/>
</dbReference>
<dbReference type="EMBL" id="ML732220">
    <property type="protein sequence ID" value="KAB8073834.1"/>
    <property type="molecule type" value="Genomic_DNA"/>
</dbReference>
<dbReference type="AlphaFoldDB" id="A0A5N5X2X5"/>
<sequence>MQDSLATVTVQALDAGSLTLPENFFSPPLSFLIQHRSAITGENIRIVFDLGICRGPDLYNKDIRNHITTRQPLDGHTDVIEPLERGNLEPSDIDYVVLSHLIVGNGSLDLLSGRTKLGNGSHSHFESGLRPLGRTIELSPPGGENTCNDGVSVNPARYTYLAGDAYHNRRILVGEKEIAEWIDPQVPERICYILGDRTRALEIVKRIRKLEVRQTLVGELELVLAQDDCWATDAKRQGRFLPGHL</sequence>
<protein>
    <recommendedName>
        <fullName evidence="8">Metallo-beta-lactamase domain-containing protein</fullName>
    </recommendedName>
</protein>
<dbReference type="GO" id="GO:0016787">
    <property type="term" value="F:hydrolase activity"/>
    <property type="evidence" value="ECO:0007669"/>
    <property type="project" value="UniProtKB-KW"/>
</dbReference>
<evidence type="ECO:0000313" key="7">
    <source>
        <dbReference type="Proteomes" id="UP000326565"/>
    </source>
</evidence>
<dbReference type="OrthoDB" id="10250730at2759"/>
<dbReference type="PANTHER" id="PTHR42978:SF2">
    <property type="entry name" value="102 KBASES UNSTABLE REGION: FROM 1 TO 119443"/>
    <property type="match status" value="1"/>
</dbReference>
<evidence type="ECO:0000256" key="4">
    <source>
        <dbReference type="ARBA" id="ARBA00022801"/>
    </source>
</evidence>
<reference evidence="6 7" key="1">
    <citation type="submission" date="2019-04" db="EMBL/GenBank/DDBJ databases">
        <title>Friends and foes A comparative genomics study of 23 Aspergillus species from section Flavi.</title>
        <authorList>
            <consortium name="DOE Joint Genome Institute"/>
            <person name="Kjaerbolling I."/>
            <person name="Vesth T."/>
            <person name="Frisvad J.C."/>
            <person name="Nybo J.L."/>
            <person name="Theobald S."/>
            <person name="Kildgaard S."/>
            <person name="Isbrandt T."/>
            <person name="Kuo A."/>
            <person name="Sato A."/>
            <person name="Lyhne E.K."/>
            <person name="Kogle M.E."/>
            <person name="Wiebenga A."/>
            <person name="Kun R.S."/>
            <person name="Lubbers R.J."/>
            <person name="Makela M.R."/>
            <person name="Barry K."/>
            <person name="Chovatia M."/>
            <person name="Clum A."/>
            <person name="Daum C."/>
            <person name="Haridas S."/>
            <person name="He G."/>
            <person name="LaButti K."/>
            <person name="Lipzen A."/>
            <person name="Mondo S."/>
            <person name="Riley R."/>
            <person name="Salamov A."/>
            <person name="Simmons B.A."/>
            <person name="Magnuson J.K."/>
            <person name="Henrissat B."/>
            <person name="Mortensen U.H."/>
            <person name="Larsen T.O."/>
            <person name="Devries R.P."/>
            <person name="Grigoriev I.V."/>
            <person name="Machida M."/>
            <person name="Baker S.E."/>
            <person name="Andersen M.R."/>
        </authorList>
    </citation>
    <scope>NUCLEOTIDE SEQUENCE [LARGE SCALE GENOMIC DNA]</scope>
    <source>
        <strain evidence="6 7">CBS 151.66</strain>
    </source>
</reference>
<dbReference type="InterPro" id="IPR036866">
    <property type="entry name" value="RibonucZ/Hydroxyglut_hydro"/>
</dbReference>
<proteinExistence type="inferred from homology"/>
<name>A0A5N5X2X5_9EURO</name>
<dbReference type="PANTHER" id="PTHR42978">
    <property type="entry name" value="QUORUM-QUENCHING LACTONASE YTNP-RELATED-RELATED"/>
    <property type="match status" value="1"/>
</dbReference>
<keyword evidence="3" id="KW-0479">Metal-binding</keyword>
<evidence type="ECO:0008006" key="8">
    <source>
        <dbReference type="Google" id="ProtNLM"/>
    </source>
</evidence>
<evidence type="ECO:0000256" key="2">
    <source>
        <dbReference type="ARBA" id="ARBA00007749"/>
    </source>
</evidence>
<evidence type="ECO:0000256" key="5">
    <source>
        <dbReference type="ARBA" id="ARBA00022833"/>
    </source>
</evidence>
<dbReference type="Proteomes" id="UP000326565">
    <property type="component" value="Unassembled WGS sequence"/>
</dbReference>
<dbReference type="InterPro" id="IPR051013">
    <property type="entry name" value="MBL_superfamily_lactonases"/>
</dbReference>
<evidence type="ECO:0000256" key="3">
    <source>
        <dbReference type="ARBA" id="ARBA00022723"/>
    </source>
</evidence>
<accession>A0A5N5X2X5</accession>
<gene>
    <name evidence="6" type="ORF">BDV29DRAFT_191462</name>
</gene>